<evidence type="ECO:0000256" key="13">
    <source>
        <dbReference type="ARBA" id="ARBA00023146"/>
    </source>
</evidence>
<sequence length="606" mass="68382">MPTISVNRDILFANIGQKFTDSEFDNLCFEFGIELDDVVVEKVNNKDQTVYKIEIPANRYDLLCVEGLGRALSIFLQKTTPPNFQLFKPSDDKIHKMTVLPNTSPVRPFVVAAILRNVNFSQQNYDSFIDLQDKLHQNLCRKRTLVAIGTHDLDTLKGPFRYDAQRPADLKFRPLNQTAEVNGVELMELYKESHLKSYLPIIKDKEFYPIIFDSNNVVLSLPPIINGDHSKITLSTKNVLIECTGTDLHKCEIVLDTMVTMFSEYCASKFEIEAVEVTHVDGSKHIYPKLCERFEVIETKTVNKKIGIQIDDSKMAQLLARMGLEAQLVEPNRIKVRIPPTRSDILHACDIVEDVAIGYGFNNIGKTIPKTNCFSNENHSKNCFQLNSDIVLNYSNIAEACDFHLGNIRGFELNKLTDLLRLELAQCGYTEALTFTLCSREDVADKLGKKIEDIPAVHISNPKTLDFQVARTSLLPGLLKTIACSRNMPLPLKIFEVSDVILNDKEAEVGARNERRLAVLSYNKQAGFEIVHGVLDKIMQSLEVPWKTGYELKHTEDPTFMPGRCAAVYAYGKVIGTVGVLHPDVIHNFELNLPCCALEINIEPFL</sequence>
<keyword evidence="7 16" id="KW-0436">Ligase</keyword>
<dbReference type="PANTHER" id="PTHR10947:SF0">
    <property type="entry name" value="PHENYLALANINE--TRNA LIGASE BETA SUBUNIT"/>
    <property type="match status" value="1"/>
</dbReference>
<dbReference type="Gene3D" id="3.30.56.10">
    <property type="match status" value="2"/>
</dbReference>
<dbReference type="Pfam" id="PF03483">
    <property type="entry name" value="B3_4"/>
    <property type="match status" value="1"/>
</dbReference>
<dbReference type="GO" id="GO:0009328">
    <property type="term" value="C:phenylalanine-tRNA ligase complex"/>
    <property type="evidence" value="ECO:0007669"/>
    <property type="project" value="TreeGrafter"/>
</dbReference>
<dbReference type="Pfam" id="PF03484">
    <property type="entry name" value="B5"/>
    <property type="match status" value="1"/>
</dbReference>
<dbReference type="FunFam" id="3.30.930.10:FF:000032">
    <property type="entry name" value="Phenylalanine--tRNA ligase beta subunit"/>
    <property type="match status" value="1"/>
</dbReference>
<dbReference type="AlphaFoldDB" id="A0A3M7T9B5"/>
<evidence type="ECO:0000313" key="16">
    <source>
        <dbReference type="EMBL" id="RNA44652.1"/>
    </source>
</evidence>
<keyword evidence="10" id="KW-0067">ATP-binding</keyword>
<dbReference type="FunFam" id="3.30.56.10:FF:000009">
    <property type="entry name" value="Phenylalanine-tRNA ligase, beta subunit"/>
    <property type="match status" value="1"/>
</dbReference>
<dbReference type="GO" id="GO:0000287">
    <property type="term" value="F:magnesium ion binding"/>
    <property type="evidence" value="ECO:0007669"/>
    <property type="project" value="InterPro"/>
</dbReference>
<dbReference type="SUPFAM" id="SSF46955">
    <property type="entry name" value="Putative DNA-binding domain"/>
    <property type="match status" value="2"/>
</dbReference>
<evidence type="ECO:0000256" key="11">
    <source>
        <dbReference type="ARBA" id="ARBA00022842"/>
    </source>
</evidence>
<dbReference type="NCBIfam" id="TIGR00471">
    <property type="entry name" value="pheT_arch"/>
    <property type="match status" value="1"/>
</dbReference>
<evidence type="ECO:0000256" key="6">
    <source>
        <dbReference type="ARBA" id="ARBA00022490"/>
    </source>
</evidence>
<name>A0A3M7T9B5_BRAPC</name>
<keyword evidence="8" id="KW-0479">Metal-binding</keyword>
<dbReference type="InterPro" id="IPR020825">
    <property type="entry name" value="Phe-tRNA_synthase-like_B3/B4"/>
</dbReference>
<evidence type="ECO:0000256" key="10">
    <source>
        <dbReference type="ARBA" id="ARBA00022840"/>
    </source>
</evidence>
<dbReference type="InterPro" id="IPR041616">
    <property type="entry name" value="PheRS_beta_core"/>
</dbReference>
<evidence type="ECO:0000256" key="2">
    <source>
        <dbReference type="ARBA" id="ARBA00004496"/>
    </source>
</evidence>
<dbReference type="SUPFAM" id="SSF56037">
    <property type="entry name" value="PheT/TilS domain"/>
    <property type="match status" value="1"/>
</dbReference>
<evidence type="ECO:0000256" key="12">
    <source>
        <dbReference type="ARBA" id="ARBA00022917"/>
    </source>
</evidence>
<dbReference type="GO" id="GO:0005524">
    <property type="term" value="F:ATP binding"/>
    <property type="evidence" value="ECO:0007669"/>
    <property type="project" value="UniProtKB-KW"/>
</dbReference>
<keyword evidence="13" id="KW-0030">Aminoacyl-tRNA synthetase</keyword>
<evidence type="ECO:0000259" key="15">
    <source>
        <dbReference type="PROSITE" id="PS51483"/>
    </source>
</evidence>
<reference evidence="16 17" key="1">
    <citation type="journal article" date="2018" name="Sci. Rep.">
        <title>Genomic signatures of local adaptation to the degree of environmental predictability in rotifers.</title>
        <authorList>
            <person name="Franch-Gras L."/>
            <person name="Hahn C."/>
            <person name="Garcia-Roger E.M."/>
            <person name="Carmona M.J."/>
            <person name="Serra M."/>
            <person name="Gomez A."/>
        </authorList>
    </citation>
    <scope>NUCLEOTIDE SEQUENCE [LARGE SCALE GENOMIC DNA]</scope>
    <source>
        <strain evidence="16">HYR1</strain>
    </source>
</reference>
<organism evidence="16 17">
    <name type="scientific">Brachionus plicatilis</name>
    <name type="common">Marine rotifer</name>
    <name type="synonym">Brachionus muelleri</name>
    <dbReference type="NCBI Taxonomy" id="10195"/>
    <lineage>
        <taxon>Eukaryota</taxon>
        <taxon>Metazoa</taxon>
        <taxon>Spiralia</taxon>
        <taxon>Gnathifera</taxon>
        <taxon>Rotifera</taxon>
        <taxon>Eurotatoria</taxon>
        <taxon>Monogononta</taxon>
        <taxon>Pseudotrocha</taxon>
        <taxon>Ploima</taxon>
        <taxon>Brachionidae</taxon>
        <taxon>Brachionus</taxon>
    </lineage>
</organism>
<evidence type="ECO:0000256" key="8">
    <source>
        <dbReference type="ARBA" id="ARBA00022723"/>
    </source>
</evidence>
<evidence type="ECO:0000256" key="4">
    <source>
        <dbReference type="ARBA" id="ARBA00012814"/>
    </source>
</evidence>
<comment type="subcellular location">
    <subcellularLocation>
        <location evidence="2">Cytoplasm</location>
    </subcellularLocation>
</comment>
<comment type="caution">
    <text evidence="16">The sequence shown here is derived from an EMBL/GenBank/DDBJ whole genome shotgun (WGS) entry which is preliminary data.</text>
</comment>
<dbReference type="EMBL" id="REGN01000078">
    <property type="protein sequence ID" value="RNA44652.1"/>
    <property type="molecule type" value="Genomic_DNA"/>
</dbReference>
<dbReference type="GO" id="GO:0003723">
    <property type="term" value="F:RNA binding"/>
    <property type="evidence" value="ECO:0007669"/>
    <property type="project" value="InterPro"/>
</dbReference>
<keyword evidence="9" id="KW-0547">Nucleotide-binding</keyword>
<dbReference type="Gene3D" id="3.30.930.10">
    <property type="entry name" value="Bira Bifunctional Protein, Domain 2"/>
    <property type="match status" value="1"/>
</dbReference>
<evidence type="ECO:0000256" key="14">
    <source>
        <dbReference type="ARBA" id="ARBA00033189"/>
    </source>
</evidence>
<keyword evidence="6" id="KW-0963">Cytoplasm</keyword>
<evidence type="ECO:0000256" key="3">
    <source>
        <dbReference type="ARBA" id="ARBA00007438"/>
    </source>
</evidence>
<dbReference type="Proteomes" id="UP000276133">
    <property type="component" value="Unassembled WGS sequence"/>
</dbReference>
<dbReference type="STRING" id="10195.A0A3M7T9B5"/>
<accession>A0A3M7T9B5</accession>
<evidence type="ECO:0000256" key="5">
    <source>
        <dbReference type="ARBA" id="ARBA00017032"/>
    </source>
</evidence>
<feature type="domain" description="B5" evidence="15">
    <location>
        <begin position="290"/>
        <end position="366"/>
    </location>
</feature>
<evidence type="ECO:0000256" key="7">
    <source>
        <dbReference type="ARBA" id="ARBA00022598"/>
    </source>
</evidence>
<dbReference type="GO" id="GO:0004826">
    <property type="term" value="F:phenylalanine-tRNA ligase activity"/>
    <property type="evidence" value="ECO:0007669"/>
    <property type="project" value="UniProtKB-EC"/>
</dbReference>
<evidence type="ECO:0000313" key="17">
    <source>
        <dbReference type="Proteomes" id="UP000276133"/>
    </source>
</evidence>
<dbReference type="SMART" id="SM00873">
    <property type="entry name" value="B3_4"/>
    <property type="match status" value="1"/>
</dbReference>
<dbReference type="EC" id="6.1.1.20" evidence="4"/>
<gene>
    <name evidence="16" type="ORF">BpHYR1_047960</name>
</gene>
<dbReference type="InterPro" id="IPR045864">
    <property type="entry name" value="aa-tRNA-synth_II/BPL/LPL"/>
</dbReference>
<dbReference type="Pfam" id="PF18262">
    <property type="entry name" value="PhetRS_B1"/>
    <property type="match status" value="1"/>
</dbReference>
<evidence type="ECO:0000256" key="9">
    <source>
        <dbReference type="ARBA" id="ARBA00022741"/>
    </source>
</evidence>
<evidence type="ECO:0000256" key="1">
    <source>
        <dbReference type="ARBA" id="ARBA00001946"/>
    </source>
</evidence>
<dbReference type="GO" id="GO:0006432">
    <property type="term" value="P:phenylalanyl-tRNA aminoacylation"/>
    <property type="evidence" value="ECO:0007669"/>
    <property type="project" value="InterPro"/>
</dbReference>
<keyword evidence="12" id="KW-0648">Protein biosynthesis</keyword>
<dbReference type="PANTHER" id="PTHR10947">
    <property type="entry name" value="PHENYLALANYL-TRNA SYNTHETASE BETA CHAIN AND LEUCINE-RICH REPEAT-CONTAINING PROTEIN 47"/>
    <property type="match status" value="1"/>
</dbReference>
<proteinExistence type="inferred from homology"/>
<dbReference type="InterPro" id="IPR004531">
    <property type="entry name" value="Phe-tRNA-synth_IIc_bsu_arc_euk"/>
</dbReference>
<dbReference type="InterPro" id="IPR009061">
    <property type="entry name" value="DNA-bd_dom_put_sf"/>
</dbReference>
<comment type="cofactor">
    <cofactor evidence="1">
        <name>Mg(2+)</name>
        <dbReference type="ChEBI" id="CHEBI:18420"/>
    </cofactor>
</comment>
<dbReference type="OrthoDB" id="1698572at2759"/>
<dbReference type="SMART" id="SM00874">
    <property type="entry name" value="B5"/>
    <property type="match status" value="1"/>
</dbReference>
<dbReference type="InterPro" id="IPR005146">
    <property type="entry name" value="B3/B4_tRNA-bd"/>
</dbReference>
<dbReference type="FunFam" id="3.50.40.10:FF:000002">
    <property type="entry name" value="phenylalanine--tRNA ligase beta subunit"/>
    <property type="match status" value="1"/>
</dbReference>
<dbReference type="InterPro" id="IPR045060">
    <property type="entry name" value="Phe-tRNA-ligase_IIc_bsu"/>
</dbReference>
<dbReference type="InterPro" id="IPR005147">
    <property type="entry name" value="tRNA_synthase_B5-dom"/>
</dbReference>
<dbReference type="Gene3D" id="3.50.40.10">
    <property type="entry name" value="Phenylalanyl-trna Synthetase, Chain B, domain 3"/>
    <property type="match status" value="1"/>
</dbReference>
<dbReference type="PROSITE" id="PS51483">
    <property type="entry name" value="B5"/>
    <property type="match status" value="1"/>
</dbReference>
<dbReference type="InterPro" id="IPR040659">
    <property type="entry name" value="PhetRS_B1"/>
</dbReference>
<dbReference type="Pfam" id="PF17759">
    <property type="entry name" value="tRNA_synthFbeta"/>
    <property type="match status" value="1"/>
</dbReference>
<protein>
    <recommendedName>
        <fullName evidence="5">Phenylalanine--tRNA ligase beta subunit</fullName>
        <ecNumber evidence="4">6.1.1.20</ecNumber>
    </recommendedName>
    <alternativeName>
        <fullName evidence="14">Phenylalanyl-tRNA synthetase beta subunit</fullName>
    </alternativeName>
</protein>
<keyword evidence="17" id="KW-1185">Reference proteome</keyword>
<dbReference type="SUPFAM" id="SSF55681">
    <property type="entry name" value="Class II aaRS and biotin synthetases"/>
    <property type="match status" value="1"/>
</dbReference>
<comment type="similarity">
    <text evidence="3">Belongs to the phenylalanyl-tRNA synthetase beta subunit family. Type 2 subfamily.</text>
</comment>
<dbReference type="CDD" id="cd00769">
    <property type="entry name" value="PheRS_beta_core"/>
    <property type="match status" value="1"/>
</dbReference>
<keyword evidence="11" id="KW-0460">Magnesium</keyword>